<dbReference type="EMBL" id="FOVR01000003">
    <property type="protein sequence ID" value="SFO09602.1"/>
    <property type="molecule type" value="Genomic_DNA"/>
</dbReference>
<protein>
    <submittedName>
        <fullName evidence="2">Uncharacterized protein</fullName>
    </submittedName>
</protein>
<organism evidence="2 3">
    <name type="scientific">Cohaesibacter marisflavi</name>
    <dbReference type="NCBI Taxonomy" id="655353"/>
    <lineage>
        <taxon>Bacteria</taxon>
        <taxon>Pseudomonadati</taxon>
        <taxon>Pseudomonadota</taxon>
        <taxon>Alphaproteobacteria</taxon>
        <taxon>Hyphomicrobiales</taxon>
        <taxon>Cohaesibacteraceae</taxon>
    </lineage>
</organism>
<sequence>MIAKLMVMLAALAALWIFSKLLTKIRAQGTELNRRRQAELMRQKAEALKQESEKAKREADIIDLEQDPETGDFREKR</sequence>
<feature type="region of interest" description="Disordered" evidence="1">
    <location>
        <begin position="49"/>
        <end position="77"/>
    </location>
</feature>
<dbReference type="AlphaFoldDB" id="A0A1I5EDM2"/>
<dbReference type="RefSeq" id="WP_139229230.1">
    <property type="nucleotide sequence ID" value="NZ_FOVR01000003.1"/>
</dbReference>
<dbReference type="Proteomes" id="UP000199236">
    <property type="component" value="Unassembled WGS sequence"/>
</dbReference>
<name>A0A1I5EDM2_9HYPH</name>
<reference evidence="2 3" key="1">
    <citation type="submission" date="2016-10" db="EMBL/GenBank/DDBJ databases">
        <authorList>
            <person name="de Groot N.N."/>
        </authorList>
    </citation>
    <scope>NUCLEOTIDE SEQUENCE [LARGE SCALE GENOMIC DNA]</scope>
    <source>
        <strain evidence="2 3">CGMCC 1.9157</strain>
    </source>
</reference>
<proteinExistence type="predicted"/>
<gene>
    <name evidence="2" type="ORF">SAMN04488056_103143</name>
</gene>
<evidence type="ECO:0000313" key="2">
    <source>
        <dbReference type="EMBL" id="SFO09602.1"/>
    </source>
</evidence>
<feature type="compositionally biased region" description="Acidic residues" evidence="1">
    <location>
        <begin position="61"/>
        <end position="70"/>
    </location>
</feature>
<evidence type="ECO:0000313" key="3">
    <source>
        <dbReference type="Proteomes" id="UP000199236"/>
    </source>
</evidence>
<feature type="compositionally biased region" description="Basic and acidic residues" evidence="1">
    <location>
        <begin position="49"/>
        <end position="60"/>
    </location>
</feature>
<accession>A0A1I5EDM2</accession>
<keyword evidence="3" id="KW-1185">Reference proteome</keyword>
<dbReference type="OrthoDB" id="8455435at2"/>
<evidence type="ECO:0000256" key="1">
    <source>
        <dbReference type="SAM" id="MobiDB-lite"/>
    </source>
</evidence>